<dbReference type="STRING" id="121821.GCA_001870675_02818"/>
<protein>
    <submittedName>
        <fullName evidence="1">Uncharacterized protein</fullName>
    </submittedName>
</protein>
<dbReference type="Proteomes" id="UP000249364">
    <property type="component" value="Unassembled WGS sequence"/>
</dbReference>
<keyword evidence="2" id="KW-1185">Reference proteome</keyword>
<organism evidence="1 2">
    <name type="scientific">Roseinatronobacter thiooxidans</name>
    <dbReference type="NCBI Taxonomy" id="121821"/>
    <lineage>
        <taxon>Bacteria</taxon>
        <taxon>Pseudomonadati</taxon>
        <taxon>Pseudomonadota</taxon>
        <taxon>Alphaproteobacteria</taxon>
        <taxon>Rhodobacterales</taxon>
        <taxon>Paracoccaceae</taxon>
        <taxon>Roseinatronobacter</taxon>
    </lineage>
</organism>
<reference evidence="1 2" key="1">
    <citation type="submission" date="2018-06" db="EMBL/GenBank/DDBJ databases">
        <title>Genomic Encyclopedia of Archaeal and Bacterial Type Strains, Phase II (KMG-II): from individual species to whole genera.</title>
        <authorList>
            <person name="Goeker M."/>
        </authorList>
    </citation>
    <scope>NUCLEOTIDE SEQUENCE [LARGE SCALE GENOMIC DNA]</scope>
    <source>
        <strain evidence="1 2">DSM 13087</strain>
    </source>
</reference>
<proteinExistence type="predicted"/>
<sequence length="98" mass="11147">MPKVTQVYALERVAQMLGADLEMLEAIVSNDDNLSYGNIISVDTATDENTKLITAHGIEELREMLSDARRSKEHWRDFLDDFVNDPEIIARVKENGPR</sequence>
<accession>A0A2W7RCT9</accession>
<dbReference type="RefSeq" id="WP_071470575.1">
    <property type="nucleotide sequence ID" value="NZ_MEHT01000044.1"/>
</dbReference>
<evidence type="ECO:0000313" key="1">
    <source>
        <dbReference type="EMBL" id="PZX35812.1"/>
    </source>
</evidence>
<name>A0A2W7RCT9_9RHOB</name>
<dbReference type="OrthoDB" id="8081994at2"/>
<gene>
    <name evidence="1" type="ORF">LY56_03574</name>
</gene>
<comment type="caution">
    <text evidence="1">The sequence shown here is derived from an EMBL/GenBank/DDBJ whole genome shotgun (WGS) entry which is preliminary data.</text>
</comment>
<dbReference type="AlphaFoldDB" id="A0A2W7RCT9"/>
<dbReference type="EMBL" id="QKZQ01000046">
    <property type="protein sequence ID" value="PZX35812.1"/>
    <property type="molecule type" value="Genomic_DNA"/>
</dbReference>
<evidence type="ECO:0000313" key="2">
    <source>
        <dbReference type="Proteomes" id="UP000249364"/>
    </source>
</evidence>